<dbReference type="InterPro" id="IPR016443">
    <property type="entry name" value="RNA3'_term_phos_cyc_type_2"/>
</dbReference>
<comment type="subcellular location">
    <subcellularLocation>
        <location evidence="1">Nucleus</location>
        <location evidence="1">Nucleolus</location>
    </subcellularLocation>
</comment>
<keyword evidence="8" id="KW-1185">Reference proteome</keyword>
<evidence type="ECO:0000256" key="2">
    <source>
        <dbReference type="ARBA" id="ARBA00007089"/>
    </source>
</evidence>
<dbReference type="EMBL" id="JAKMXF010000144">
    <property type="protein sequence ID" value="KAI6656484.1"/>
    <property type="molecule type" value="Genomic_DNA"/>
</dbReference>
<dbReference type="Pfam" id="PF05189">
    <property type="entry name" value="RTC_insert"/>
    <property type="match status" value="1"/>
</dbReference>
<keyword evidence="3" id="KW-0690">Ribosome biogenesis</keyword>
<evidence type="ECO:0000256" key="4">
    <source>
        <dbReference type="ARBA" id="ARBA00023242"/>
    </source>
</evidence>
<protein>
    <submittedName>
        <fullName evidence="7">RNA 3'-terminal phosphate cyclase-like protein</fullName>
    </submittedName>
</protein>
<feature type="domain" description="RNA 3'-terminal phosphate cyclase insert" evidence="6">
    <location>
        <begin position="186"/>
        <end position="290"/>
    </location>
</feature>
<evidence type="ECO:0000259" key="5">
    <source>
        <dbReference type="Pfam" id="PF01137"/>
    </source>
</evidence>
<feature type="domain" description="RNA 3'-terminal phosphate cyclase" evidence="5">
    <location>
        <begin position="14"/>
        <end position="344"/>
    </location>
</feature>
<reference evidence="7 8" key="1">
    <citation type="journal article" date="2023" name="BMC Biol.">
        <title>The compact genome of the sponge Oopsacas minuta (Hexactinellida) is lacking key metazoan core genes.</title>
        <authorList>
            <person name="Santini S."/>
            <person name="Schenkelaars Q."/>
            <person name="Jourda C."/>
            <person name="Duchesne M."/>
            <person name="Belahbib H."/>
            <person name="Rocher C."/>
            <person name="Selva M."/>
            <person name="Riesgo A."/>
            <person name="Vervoort M."/>
            <person name="Leys S.P."/>
            <person name="Kodjabachian L."/>
            <person name="Le Bivic A."/>
            <person name="Borchiellini C."/>
            <person name="Claverie J.M."/>
            <person name="Renard E."/>
        </authorList>
    </citation>
    <scope>NUCLEOTIDE SEQUENCE [LARGE SCALE GENOMIC DNA]</scope>
    <source>
        <strain evidence="7">SPO-2</strain>
    </source>
</reference>
<dbReference type="NCBIfam" id="TIGR03400">
    <property type="entry name" value="18S_RNA_Rcl1p"/>
    <property type="match status" value="1"/>
</dbReference>
<dbReference type="Gene3D" id="3.30.360.20">
    <property type="entry name" value="RNA 3'-terminal phosphate cyclase, insert domain"/>
    <property type="match status" value="1"/>
</dbReference>
<dbReference type="Pfam" id="PF01137">
    <property type="entry name" value="RTC"/>
    <property type="match status" value="1"/>
</dbReference>
<accession>A0AAV7K6R6</accession>
<dbReference type="InterPro" id="IPR000228">
    <property type="entry name" value="RNA3'_term_phos_cyc"/>
</dbReference>
<dbReference type="InterPro" id="IPR020719">
    <property type="entry name" value="RNA3'_term_phos_cycl-like_CS"/>
</dbReference>
<dbReference type="Gene3D" id="3.65.10.20">
    <property type="entry name" value="RNA 3'-terminal phosphate cyclase domain"/>
    <property type="match status" value="1"/>
</dbReference>
<evidence type="ECO:0000256" key="3">
    <source>
        <dbReference type="ARBA" id="ARBA00022517"/>
    </source>
</evidence>
<dbReference type="GO" id="GO:0000479">
    <property type="term" value="P:endonucleolytic cleavage of tricistronic rRNA transcript (SSU-rRNA, 5.8S rRNA, LSU-rRNA)"/>
    <property type="evidence" value="ECO:0007669"/>
    <property type="project" value="TreeGrafter"/>
</dbReference>
<evidence type="ECO:0000313" key="8">
    <source>
        <dbReference type="Proteomes" id="UP001165289"/>
    </source>
</evidence>
<dbReference type="InterPro" id="IPR023797">
    <property type="entry name" value="RNA3'_phos_cyclase_dom"/>
</dbReference>
<dbReference type="PANTHER" id="PTHR11096">
    <property type="entry name" value="RNA 3' TERMINAL PHOSPHATE CYCLASE"/>
    <property type="match status" value="1"/>
</dbReference>
<comment type="similarity">
    <text evidence="2">Belongs to the RNA 3'-terminal cyclase family. Type 2 subfamily.</text>
</comment>
<evidence type="ECO:0000313" key="7">
    <source>
        <dbReference type="EMBL" id="KAI6656484.1"/>
    </source>
</evidence>
<dbReference type="PROSITE" id="PS01287">
    <property type="entry name" value="RTC"/>
    <property type="match status" value="1"/>
</dbReference>
<sequence length="376" mass="41392">MTTGISLNSKKLEYTGPSFFRQRLVLSTLSTLPIIISDIRYGEEEPGIREYEAGVIWLLEKIMSGAAIEINETGTRIVYKPGILIGGPIEHVCNLDKSIGYYLEVLLMVAPFCKEPIKARFKGVTNCCDDPSVDYLKHTSLKLLDRAGISPGLDIKIISRGAKPLGGGEVLFTCPVIQKLKPLHWLDPGLVKKVRGIACTMRVAPTNANRMIDECRGVFNRFLPDVFIVSDHAKGKESGKSPGYGMCLVAETTSGTLLAANTFTSVGEGIHPDRPEDIGKNCSHLLLEEIFRGGCVDTRNQSLVLLLMAMASDGVSRVIMGYLTDYTIEFLRHLKDFFGVMFKVETKPDSTGGMHRQLVYLSCSGMGYWSIGRPTF</sequence>
<proteinExistence type="inferred from homology"/>
<gene>
    <name evidence="7" type="ORF">LOD99_1280</name>
</gene>
<name>A0AAV7K6R6_9METZ</name>
<organism evidence="7 8">
    <name type="scientific">Oopsacas minuta</name>
    <dbReference type="NCBI Taxonomy" id="111878"/>
    <lineage>
        <taxon>Eukaryota</taxon>
        <taxon>Metazoa</taxon>
        <taxon>Porifera</taxon>
        <taxon>Hexactinellida</taxon>
        <taxon>Hexasterophora</taxon>
        <taxon>Lyssacinosida</taxon>
        <taxon>Leucopsacidae</taxon>
        <taxon>Oopsacas</taxon>
    </lineage>
</organism>
<dbReference type="GO" id="GO:0004521">
    <property type="term" value="F:RNA endonuclease activity"/>
    <property type="evidence" value="ECO:0007669"/>
    <property type="project" value="TreeGrafter"/>
</dbReference>
<evidence type="ECO:0000256" key="1">
    <source>
        <dbReference type="ARBA" id="ARBA00004604"/>
    </source>
</evidence>
<evidence type="ECO:0000259" key="6">
    <source>
        <dbReference type="Pfam" id="PF05189"/>
    </source>
</evidence>
<dbReference type="InterPro" id="IPR037136">
    <property type="entry name" value="RNA3'_phos_cyclase_dom_sf"/>
</dbReference>
<dbReference type="AlphaFoldDB" id="A0AAV7K6R6"/>
<dbReference type="CDD" id="cd00875">
    <property type="entry name" value="RNA_Cyclase_Class_I"/>
    <property type="match status" value="1"/>
</dbReference>
<dbReference type="InterPro" id="IPR013792">
    <property type="entry name" value="RNA3'P_cycl/enolpyr_Trfase_a/b"/>
</dbReference>
<dbReference type="InterPro" id="IPR013791">
    <property type="entry name" value="RNA3'-term_phos_cycl_insert"/>
</dbReference>
<dbReference type="InterPro" id="IPR036553">
    <property type="entry name" value="RPTC_insert"/>
</dbReference>
<dbReference type="SUPFAM" id="SSF55205">
    <property type="entry name" value="EPT/RTPC-like"/>
    <property type="match status" value="1"/>
</dbReference>
<comment type="caution">
    <text evidence="7">The sequence shown here is derived from an EMBL/GenBank/DDBJ whole genome shotgun (WGS) entry which is preliminary data.</text>
</comment>
<dbReference type="Proteomes" id="UP001165289">
    <property type="component" value="Unassembled WGS sequence"/>
</dbReference>
<dbReference type="PANTHER" id="PTHR11096:SF1">
    <property type="entry name" value="RNA 3'-TERMINAL PHOSPHATE CYCLASE-LIKE PROTEIN"/>
    <property type="match status" value="1"/>
</dbReference>
<keyword evidence="4" id="KW-0539">Nucleus</keyword>
<dbReference type="GO" id="GO:0005730">
    <property type="term" value="C:nucleolus"/>
    <property type="evidence" value="ECO:0007669"/>
    <property type="project" value="UniProtKB-SubCell"/>
</dbReference>